<dbReference type="HOGENOM" id="CLU_082255_0_0_1"/>
<reference evidence="5" key="2">
    <citation type="submission" date="2018-04" db="EMBL/GenBank/DDBJ databases">
        <title>OnivRS2 (Oryza nivara Reference Sequence Version 2).</title>
        <authorList>
            <person name="Zhang J."/>
            <person name="Kudrna D."/>
            <person name="Lee S."/>
            <person name="Talag J."/>
            <person name="Rajasekar S."/>
            <person name="Welchert J."/>
            <person name="Hsing Y.-I."/>
            <person name="Wing R.A."/>
        </authorList>
    </citation>
    <scope>NUCLEOTIDE SEQUENCE [LARGE SCALE GENOMIC DNA]</scope>
    <source>
        <strain evidence="5">SL10</strain>
    </source>
</reference>
<dbReference type="PANTHER" id="PTHR31717:SF142">
    <property type="entry name" value="B-BOX DOMAIN PROTEIN 30-RELATED"/>
    <property type="match status" value="1"/>
</dbReference>
<keyword evidence="1" id="KW-0479">Metal-binding</keyword>
<accession>A0A0E0HUH4</accession>
<dbReference type="AlphaFoldDB" id="A0A0E0HUH4"/>
<evidence type="ECO:0000313" key="6">
    <source>
        <dbReference type="Proteomes" id="UP000006591"/>
    </source>
</evidence>
<dbReference type="EnsemblPlants" id="ONIVA06G27710.1">
    <property type="protein sequence ID" value="ONIVA06G27710.1"/>
    <property type="gene ID" value="ONIVA06G27710"/>
</dbReference>
<dbReference type="eggNOG" id="ENOG502RZSP">
    <property type="taxonomic scope" value="Eukaryota"/>
</dbReference>
<sequence length="274" mass="28642">MGGEAERCALCGAAAAVHCEADAAFLCAACDAKVHGANFLASRHHRRRVAAGAVVVVEVEEEEGYESGASAASSTSCVSTADSDVAASAAARRGRRRRPRAAARPRAEVVLEGWGKRMGLAAGAARRRAAAAGRALRACGGDVAAARVPLRVAMAAALWWEVAAHRVSGVSGAGHADALRRLEACAHVPARLLTAVASSMARARARRRAAADNEEGWDECSCSEAPNALGGPHSFRTTEAPAFSFIASVRWKKRLLIVLAEYKYATSNQFPTLN</sequence>
<keyword evidence="3" id="KW-0862">Zinc</keyword>
<reference evidence="5" key="1">
    <citation type="submission" date="2015-04" db="UniProtKB">
        <authorList>
            <consortium name="EnsemblPlants"/>
        </authorList>
    </citation>
    <scope>IDENTIFICATION</scope>
    <source>
        <strain evidence="5">SL10</strain>
    </source>
</reference>
<dbReference type="InterPro" id="IPR049808">
    <property type="entry name" value="CONSTANS-like_Bbox1"/>
</dbReference>
<dbReference type="SMART" id="SM00336">
    <property type="entry name" value="BBOX"/>
    <property type="match status" value="1"/>
</dbReference>
<proteinExistence type="predicted"/>
<evidence type="ECO:0000259" key="4">
    <source>
        <dbReference type="SMART" id="SM00336"/>
    </source>
</evidence>
<dbReference type="Gramene" id="ONIVA06G27710.1">
    <property type="protein sequence ID" value="ONIVA06G27710.1"/>
    <property type="gene ID" value="ONIVA06G27710"/>
</dbReference>
<evidence type="ECO:0000256" key="3">
    <source>
        <dbReference type="ARBA" id="ARBA00022833"/>
    </source>
</evidence>
<evidence type="ECO:0000313" key="5">
    <source>
        <dbReference type="EnsemblPlants" id="ONIVA06G27710.1"/>
    </source>
</evidence>
<evidence type="ECO:0000256" key="1">
    <source>
        <dbReference type="ARBA" id="ARBA00022723"/>
    </source>
</evidence>
<organism evidence="5">
    <name type="scientific">Oryza nivara</name>
    <name type="common">Indian wild rice</name>
    <name type="synonym">Oryza sativa f. spontanea</name>
    <dbReference type="NCBI Taxonomy" id="4536"/>
    <lineage>
        <taxon>Eukaryota</taxon>
        <taxon>Viridiplantae</taxon>
        <taxon>Streptophyta</taxon>
        <taxon>Embryophyta</taxon>
        <taxon>Tracheophyta</taxon>
        <taxon>Spermatophyta</taxon>
        <taxon>Magnoliopsida</taxon>
        <taxon>Liliopsida</taxon>
        <taxon>Poales</taxon>
        <taxon>Poaceae</taxon>
        <taxon>BOP clade</taxon>
        <taxon>Oryzoideae</taxon>
        <taxon>Oryzeae</taxon>
        <taxon>Oryzinae</taxon>
        <taxon>Oryza</taxon>
    </lineage>
</organism>
<dbReference type="STRING" id="4536.A0A0E0HUH4"/>
<dbReference type="GO" id="GO:0008270">
    <property type="term" value="F:zinc ion binding"/>
    <property type="evidence" value="ECO:0007669"/>
    <property type="project" value="UniProtKB-KW"/>
</dbReference>
<keyword evidence="6" id="KW-1185">Reference proteome</keyword>
<dbReference type="Proteomes" id="UP000006591">
    <property type="component" value="Chromosome 6"/>
</dbReference>
<evidence type="ECO:0000256" key="2">
    <source>
        <dbReference type="ARBA" id="ARBA00022771"/>
    </source>
</evidence>
<dbReference type="OMA" id="HFRRRIC"/>
<protein>
    <recommendedName>
        <fullName evidence="4">B box-type domain-containing protein</fullName>
    </recommendedName>
</protein>
<feature type="domain" description="B box-type" evidence="4">
    <location>
        <begin position="3"/>
        <end position="49"/>
    </location>
</feature>
<dbReference type="CDD" id="cd19821">
    <property type="entry name" value="Bbox1_BBX-like"/>
    <property type="match status" value="1"/>
</dbReference>
<name>A0A0E0HUH4_ORYNI</name>
<keyword evidence="2" id="KW-0863">Zinc-finger</keyword>
<dbReference type="InterPro" id="IPR000315">
    <property type="entry name" value="Znf_B-box"/>
</dbReference>
<dbReference type="PANTHER" id="PTHR31717">
    <property type="entry name" value="ZINC FINGER PROTEIN CONSTANS-LIKE 10"/>
    <property type="match status" value="1"/>
</dbReference>